<dbReference type="RefSeq" id="XP_049137541.1">
    <property type="nucleotide sequence ID" value="XM_049296317.1"/>
</dbReference>
<gene>
    <name evidence="1" type="ORF">CLUP02_17407</name>
</gene>
<accession>A0A9Q8SF28</accession>
<reference evidence="1" key="1">
    <citation type="journal article" date="2021" name="Mol. Plant Microbe Interact.">
        <title>Complete Genome Sequence of the Plant-Pathogenic Fungus Colletotrichum lupini.</title>
        <authorList>
            <person name="Baroncelli R."/>
            <person name="Pensec F."/>
            <person name="Da Lio D."/>
            <person name="Boufleur T."/>
            <person name="Vicente I."/>
            <person name="Sarrocco S."/>
            <person name="Picot A."/>
            <person name="Baraldi E."/>
            <person name="Sukno S."/>
            <person name="Thon M."/>
            <person name="Le Floch G."/>
        </authorList>
    </citation>
    <scope>NUCLEOTIDE SEQUENCE</scope>
    <source>
        <strain evidence="1">IMI 504893</strain>
    </source>
</reference>
<name>A0A9Q8SF28_9PEZI</name>
<evidence type="ECO:0000313" key="2">
    <source>
        <dbReference type="Proteomes" id="UP000830671"/>
    </source>
</evidence>
<proteinExistence type="predicted"/>
<dbReference type="EMBL" id="CP019472">
    <property type="protein sequence ID" value="UQC75898.1"/>
    <property type="molecule type" value="Genomic_DNA"/>
</dbReference>
<evidence type="ECO:0000313" key="1">
    <source>
        <dbReference type="EMBL" id="UQC75898.1"/>
    </source>
</evidence>
<organism evidence="1 2">
    <name type="scientific">Colletotrichum lupini</name>
    <dbReference type="NCBI Taxonomy" id="145971"/>
    <lineage>
        <taxon>Eukaryota</taxon>
        <taxon>Fungi</taxon>
        <taxon>Dikarya</taxon>
        <taxon>Ascomycota</taxon>
        <taxon>Pezizomycotina</taxon>
        <taxon>Sordariomycetes</taxon>
        <taxon>Hypocreomycetidae</taxon>
        <taxon>Glomerellales</taxon>
        <taxon>Glomerellaceae</taxon>
        <taxon>Colletotrichum</taxon>
        <taxon>Colletotrichum acutatum species complex</taxon>
    </lineage>
</organism>
<keyword evidence="2" id="KW-1185">Reference proteome</keyword>
<protein>
    <submittedName>
        <fullName evidence="1">Uncharacterized protein</fullName>
    </submittedName>
</protein>
<dbReference type="KEGG" id="clup:CLUP02_17407"/>
<sequence>FPLLRVPVTSTILQSLSVRPVLTLYSVPVGRSFNSLISTQHPSSLQAYSGSSARIDIKRFRRERPAGALLHSSALNPNQSSLPFAPHRCSIALVNERLHRPPQQIVSHSVQSYLRRLTYIDFATLNSFIQRQAPLLLVAQPCLFSLRIQASGLPN</sequence>
<feature type="non-terminal residue" evidence="1">
    <location>
        <position position="1"/>
    </location>
</feature>
<dbReference type="Proteomes" id="UP000830671">
    <property type="component" value="Chromosome 10"/>
</dbReference>
<dbReference type="AlphaFoldDB" id="A0A9Q8SF28"/>
<dbReference type="GeneID" id="73351327"/>